<sequence>ADYDVELNFSQEVAGQRVKDAKRFLERIRSFLQTEGLDEINPV</sequence>
<name>X1M375_9ZZZZ</name>
<dbReference type="AlphaFoldDB" id="X1M375"/>
<reference evidence="1" key="1">
    <citation type="journal article" date="2014" name="Front. Microbiol.">
        <title>High frequency of phylogenetically diverse reductive dehalogenase-homologous genes in deep subseafloor sedimentary metagenomes.</title>
        <authorList>
            <person name="Kawai M."/>
            <person name="Futagami T."/>
            <person name="Toyoda A."/>
            <person name="Takaki Y."/>
            <person name="Nishi S."/>
            <person name="Hori S."/>
            <person name="Arai W."/>
            <person name="Tsubouchi T."/>
            <person name="Morono Y."/>
            <person name="Uchiyama I."/>
            <person name="Ito T."/>
            <person name="Fujiyama A."/>
            <person name="Inagaki F."/>
            <person name="Takami H."/>
        </authorList>
    </citation>
    <scope>NUCLEOTIDE SEQUENCE</scope>
    <source>
        <strain evidence="1">Expedition CK06-06</strain>
    </source>
</reference>
<evidence type="ECO:0000313" key="1">
    <source>
        <dbReference type="EMBL" id="GAI09110.1"/>
    </source>
</evidence>
<accession>X1M375</accession>
<gene>
    <name evidence="1" type="ORF">S06H3_12629</name>
</gene>
<proteinExistence type="predicted"/>
<protein>
    <submittedName>
        <fullName evidence="1">Uncharacterized protein</fullName>
    </submittedName>
</protein>
<organism evidence="1">
    <name type="scientific">marine sediment metagenome</name>
    <dbReference type="NCBI Taxonomy" id="412755"/>
    <lineage>
        <taxon>unclassified sequences</taxon>
        <taxon>metagenomes</taxon>
        <taxon>ecological metagenomes</taxon>
    </lineage>
</organism>
<feature type="non-terminal residue" evidence="1">
    <location>
        <position position="1"/>
    </location>
</feature>
<dbReference type="EMBL" id="BARV01006176">
    <property type="protein sequence ID" value="GAI09110.1"/>
    <property type="molecule type" value="Genomic_DNA"/>
</dbReference>
<comment type="caution">
    <text evidence="1">The sequence shown here is derived from an EMBL/GenBank/DDBJ whole genome shotgun (WGS) entry which is preliminary data.</text>
</comment>